<keyword evidence="4" id="KW-0804">Transcription</keyword>
<dbReference type="InterPro" id="IPR036390">
    <property type="entry name" value="WH_DNA-bd_sf"/>
</dbReference>
<evidence type="ECO:0000256" key="4">
    <source>
        <dbReference type="ARBA" id="ARBA00023163"/>
    </source>
</evidence>
<dbReference type="SUPFAM" id="SSF53850">
    <property type="entry name" value="Periplasmic binding protein-like II"/>
    <property type="match status" value="1"/>
</dbReference>
<evidence type="ECO:0000256" key="2">
    <source>
        <dbReference type="ARBA" id="ARBA00023015"/>
    </source>
</evidence>
<dbReference type="PROSITE" id="PS50931">
    <property type="entry name" value="HTH_LYSR"/>
    <property type="match status" value="1"/>
</dbReference>
<dbReference type="EMBL" id="JAOCZP010000012">
    <property type="protein sequence ID" value="MCT7378273.1"/>
    <property type="molecule type" value="Genomic_DNA"/>
</dbReference>
<name>A0ABT2LY12_9HYPH</name>
<organism evidence="6 7">
    <name type="scientific">Chelativorans salis</name>
    <dbReference type="NCBI Taxonomy" id="2978478"/>
    <lineage>
        <taxon>Bacteria</taxon>
        <taxon>Pseudomonadati</taxon>
        <taxon>Pseudomonadota</taxon>
        <taxon>Alphaproteobacteria</taxon>
        <taxon>Hyphomicrobiales</taxon>
        <taxon>Phyllobacteriaceae</taxon>
        <taxon>Chelativorans</taxon>
    </lineage>
</organism>
<comment type="similarity">
    <text evidence="1">Belongs to the LysR transcriptional regulatory family.</text>
</comment>
<reference evidence="6 7" key="1">
    <citation type="submission" date="2022-09" db="EMBL/GenBank/DDBJ databases">
        <title>Chelativorans salina sp. nov., a novel slightly halophilic bacterium isolated from a saline lake sediment enrichment.</title>
        <authorList>
            <person name="Gao L."/>
            <person name="Fang B.-Z."/>
            <person name="Li W.-J."/>
        </authorList>
    </citation>
    <scope>NUCLEOTIDE SEQUENCE [LARGE SCALE GENOMIC DNA]</scope>
    <source>
        <strain evidence="6 7">EGI FJ00035</strain>
    </source>
</reference>
<evidence type="ECO:0000256" key="1">
    <source>
        <dbReference type="ARBA" id="ARBA00009437"/>
    </source>
</evidence>
<dbReference type="InterPro" id="IPR000847">
    <property type="entry name" value="LysR_HTH_N"/>
</dbReference>
<evidence type="ECO:0000259" key="5">
    <source>
        <dbReference type="PROSITE" id="PS50931"/>
    </source>
</evidence>
<dbReference type="RefSeq" id="WP_260907145.1">
    <property type="nucleotide sequence ID" value="NZ_JAOCZP010000012.1"/>
</dbReference>
<keyword evidence="2" id="KW-0805">Transcription regulation</keyword>
<dbReference type="PANTHER" id="PTHR30126">
    <property type="entry name" value="HTH-TYPE TRANSCRIPTIONAL REGULATOR"/>
    <property type="match status" value="1"/>
</dbReference>
<feature type="domain" description="HTH lysR-type" evidence="5">
    <location>
        <begin position="5"/>
        <end position="63"/>
    </location>
</feature>
<dbReference type="SUPFAM" id="SSF46785">
    <property type="entry name" value="Winged helix' DNA-binding domain"/>
    <property type="match status" value="1"/>
</dbReference>
<accession>A0ABT2LY12</accession>
<dbReference type="PRINTS" id="PR00039">
    <property type="entry name" value="HTHLYSR"/>
</dbReference>
<dbReference type="Gene3D" id="3.40.190.290">
    <property type="match status" value="1"/>
</dbReference>
<comment type="caution">
    <text evidence="6">The sequence shown here is derived from an EMBL/GenBank/DDBJ whole genome shotgun (WGS) entry which is preliminary data.</text>
</comment>
<sequence length="304" mass="33040">MEANPTLDQLQVFLAVAEAGSFSAAARKLNRAQSVISYTIANLEAQLEVNLFDRTGTRRPQLTEAGLTLLEDARRMVAGLQLLRARARGLGQGLEGEVVVAVDVLLPTPVFTTVLKAFRSEYPTVSVRLYTGALGVVWDLVLKHEVHVGIAGAPATSHDEFVSHKVGQSQFIPVAAPGHPLAVADGPVPSSIVREEFQIVITDPTNHTRGKDFGVHAFNTWRVTDAATKHALILAGLGWGGLPKWMVEDDISKGRLVELSLDPYPPTDYSLYAMHAADTPYGPAAAWLVDRFKRELEVFREQSG</sequence>
<dbReference type="Pfam" id="PF03466">
    <property type="entry name" value="LysR_substrate"/>
    <property type="match status" value="1"/>
</dbReference>
<keyword evidence="3" id="KW-0238">DNA-binding</keyword>
<protein>
    <submittedName>
        <fullName evidence="6">LysR family transcriptional regulator</fullName>
    </submittedName>
</protein>
<evidence type="ECO:0000256" key="3">
    <source>
        <dbReference type="ARBA" id="ARBA00023125"/>
    </source>
</evidence>
<gene>
    <name evidence="6" type="ORF">N5A92_24990</name>
</gene>
<dbReference type="Pfam" id="PF00126">
    <property type="entry name" value="HTH_1"/>
    <property type="match status" value="1"/>
</dbReference>
<keyword evidence="7" id="KW-1185">Reference proteome</keyword>
<proteinExistence type="inferred from homology"/>
<dbReference type="InterPro" id="IPR036388">
    <property type="entry name" value="WH-like_DNA-bd_sf"/>
</dbReference>
<dbReference type="PANTHER" id="PTHR30126:SF91">
    <property type="entry name" value="LYSR FAMILY TRANSCRIPTIONAL REGULATOR"/>
    <property type="match status" value="1"/>
</dbReference>
<evidence type="ECO:0000313" key="7">
    <source>
        <dbReference type="Proteomes" id="UP001320831"/>
    </source>
</evidence>
<dbReference type="Gene3D" id="1.10.10.10">
    <property type="entry name" value="Winged helix-like DNA-binding domain superfamily/Winged helix DNA-binding domain"/>
    <property type="match status" value="1"/>
</dbReference>
<evidence type="ECO:0000313" key="6">
    <source>
        <dbReference type="EMBL" id="MCT7378273.1"/>
    </source>
</evidence>
<dbReference type="InterPro" id="IPR005119">
    <property type="entry name" value="LysR_subst-bd"/>
</dbReference>
<dbReference type="Proteomes" id="UP001320831">
    <property type="component" value="Unassembled WGS sequence"/>
</dbReference>